<organism evidence="1 2">
    <name type="scientific">Asanoa iriomotensis</name>
    <dbReference type="NCBI Taxonomy" id="234613"/>
    <lineage>
        <taxon>Bacteria</taxon>
        <taxon>Bacillati</taxon>
        <taxon>Actinomycetota</taxon>
        <taxon>Actinomycetes</taxon>
        <taxon>Micromonosporales</taxon>
        <taxon>Micromonosporaceae</taxon>
        <taxon>Asanoa</taxon>
    </lineage>
</organism>
<dbReference type="InterPro" id="IPR036287">
    <property type="entry name" value="Rv1873-like_sf"/>
</dbReference>
<dbReference type="RefSeq" id="WP_239090413.1">
    <property type="nucleotide sequence ID" value="NZ_BAAALU010000017.1"/>
</dbReference>
<accession>A0ABQ4BUF3</accession>
<evidence type="ECO:0000313" key="2">
    <source>
        <dbReference type="Proteomes" id="UP000624325"/>
    </source>
</evidence>
<comment type="caution">
    <text evidence="1">The sequence shown here is derived from an EMBL/GenBank/DDBJ whole genome shotgun (WGS) entry which is preliminary data.</text>
</comment>
<dbReference type="Gene3D" id="1.25.40.380">
    <property type="entry name" value="Protein of unknown function DUF1810"/>
    <property type="match status" value="1"/>
</dbReference>
<dbReference type="PIRSF" id="PIRSF008546">
    <property type="entry name" value="UCP008546"/>
    <property type="match status" value="1"/>
</dbReference>
<protein>
    <recommendedName>
        <fullName evidence="3">Calpastatin</fullName>
    </recommendedName>
</protein>
<evidence type="ECO:0008006" key="3">
    <source>
        <dbReference type="Google" id="ProtNLM"/>
    </source>
</evidence>
<evidence type="ECO:0000313" key="1">
    <source>
        <dbReference type="EMBL" id="GIF54153.1"/>
    </source>
</evidence>
<sequence>MSDDDPYRLNRFVEAQEGVYPHAVAELRAGYKRSHWMWFVFPQIAGLGRSSMAQAYAISGLDEARAYLAHPVLGPRLRECTTILVDGAENDEQRIFGPVDAMKLRSSMTLFAHAAPDEPAFRAALTRFYDGSEDDATLARLR</sequence>
<dbReference type="SUPFAM" id="SSF140736">
    <property type="entry name" value="Rv1873-like"/>
    <property type="match status" value="1"/>
</dbReference>
<keyword evidence="2" id="KW-1185">Reference proteome</keyword>
<dbReference type="Proteomes" id="UP000624325">
    <property type="component" value="Unassembled WGS sequence"/>
</dbReference>
<dbReference type="EMBL" id="BONC01000001">
    <property type="protein sequence ID" value="GIF54153.1"/>
    <property type="molecule type" value="Genomic_DNA"/>
</dbReference>
<dbReference type="Pfam" id="PF08837">
    <property type="entry name" value="DUF1810"/>
    <property type="match status" value="1"/>
</dbReference>
<dbReference type="InterPro" id="IPR014937">
    <property type="entry name" value="DUF1810"/>
</dbReference>
<proteinExistence type="predicted"/>
<gene>
    <name evidence="1" type="ORF">Air01nite_02480</name>
</gene>
<reference evidence="1 2" key="1">
    <citation type="submission" date="2021-01" db="EMBL/GenBank/DDBJ databases">
        <title>Whole genome shotgun sequence of Asanoa iriomotensis NBRC 100142.</title>
        <authorList>
            <person name="Komaki H."/>
            <person name="Tamura T."/>
        </authorList>
    </citation>
    <scope>NUCLEOTIDE SEQUENCE [LARGE SCALE GENOMIC DNA]</scope>
    <source>
        <strain evidence="1 2">NBRC 100142</strain>
    </source>
</reference>
<name>A0ABQ4BUF3_9ACTN</name>